<comment type="caution">
    <text evidence="14">The sequence shown here is derived from an EMBL/GenBank/DDBJ whole genome shotgun (WGS) entry which is preliminary data.</text>
</comment>
<keyword evidence="5" id="KW-0813">Transport</keyword>
<name>A0A937CV02_9BURK</name>
<keyword evidence="8" id="KW-0472">Membrane</keyword>
<keyword evidence="9" id="KW-0564">Palmitate</keyword>
<gene>
    <name evidence="14" type="ORF">JJ685_19200</name>
</gene>
<evidence type="ECO:0000256" key="13">
    <source>
        <dbReference type="SAM" id="SignalP"/>
    </source>
</evidence>
<evidence type="ECO:0000256" key="2">
    <source>
        <dbReference type="ARBA" id="ARBA00009696"/>
    </source>
</evidence>
<dbReference type="GO" id="GO:0009279">
    <property type="term" value="C:cell outer membrane"/>
    <property type="evidence" value="ECO:0007669"/>
    <property type="project" value="UniProtKB-SubCell"/>
</dbReference>
<evidence type="ECO:0000256" key="11">
    <source>
        <dbReference type="ARBA" id="ARBA00023237"/>
    </source>
</evidence>
<reference evidence="14 15" key="1">
    <citation type="journal article" date="2017" name="Int. J. Syst. Evol. Microbiol.">
        <title>Ramlibacter monticola sp. nov., isolated from forest soil.</title>
        <authorList>
            <person name="Chaudhary D.K."/>
            <person name="Kim J."/>
        </authorList>
    </citation>
    <scope>NUCLEOTIDE SEQUENCE [LARGE SCALE GENOMIC DNA]</scope>
    <source>
        <strain evidence="14 15">KACC 19175</strain>
    </source>
</reference>
<protein>
    <recommendedName>
        <fullName evidence="4">Outer-membrane lipoprotein LolB</fullName>
    </recommendedName>
</protein>
<evidence type="ECO:0000313" key="14">
    <source>
        <dbReference type="EMBL" id="MBL0393273.1"/>
    </source>
</evidence>
<evidence type="ECO:0000256" key="12">
    <source>
        <dbReference type="ARBA" id="ARBA00023288"/>
    </source>
</evidence>
<dbReference type="InterPro" id="IPR004565">
    <property type="entry name" value="OM_lipoprot_LolB"/>
</dbReference>
<sequence length="164" mass="17089">MTLRVLRGWLFATALALLLAGCATPPRPAVPPGVQVWTGRLALNVEGRAGESFSAGFELKGAPETGELSLFNPLGGTVAVLAWAPGSALLRSGGKTREFPSLDALAEEATGAPIPIAALFDWLAGKATPVAGWQADVSQVAEGRLRARRTDPPPVADLRLAFDH</sequence>
<organism evidence="14 15">
    <name type="scientific">Ramlibacter monticola</name>
    <dbReference type="NCBI Taxonomy" id="1926872"/>
    <lineage>
        <taxon>Bacteria</taxon>
        <taxon>Pseudomonadati</taxon>
        <taxon>Pseudomonadota</taxon>
        <taxon>Betaproteobacteria</taxon>
        <taxon>Burkholderiales</taxon>
        <taxon>Comamonadaceae</taxon>
        <taxon>Ramlibacter</taxon>
    </lineage>
</organism>
<keyword evidence="12 14" id="KW-0449">Lipoprotein</keyword>
<keyword evidence="11" id="KW-0998">Cell outer membrane</keyword>
<evidence type="ECO:0000256" key="7">
    <source>
        <dbReference type="ARBA" id="ARBA00022927"/>
    </source>
</evidence>
<keyword evidence="7" id="KW-0653">Protein transport</keyword>
<evidence type="ECO:0000313" key="15">
    <source>
        <dbReference type="Proteomes" id="UP000599109"/>
    </source>
</evidence>
<accession>A0A937CV02</accession>
<evidence type="ECO:0000256" key="1">
    <source>
        <dbReference type="ARBA" id="ARBA00004459"/>
    </source>
</evidence>
<evidence type="ECO:0000256" key="3">
    <source>
        <dbReference type="ARBA" id="ARBA00011245"/>
    </source>
</evidence>
<dbReference type="Pfam" id="PF03550">
    <property type="entry name" value="LolB"/>
    <property type="match status" value="1"/>
</dbReference>
<dbReference type="RefSeq" id="WP_201675946.1">
    <property type="nucleotide sequence ID" value="NZ_JAEQNE010000005.1"/>
</dbReference>
<comment type="similarity">
    <text evidence="2">Belongs to the LolB family.</text>
</comment>
<proteinExistence type="inferred from homology"/>
<feature type="chain" id="PRO_5036883730" description="Outer-membrane lipoprotein LolB" evidence="13">
    <location>
        <begin position="30"/>
        <end position="164"/>
    </location>
</feature>
<evidence type="ECO:0000256" key="10">
    <source>
        <dbReference type="ARBA" id="ARBA00023186"/>
    </source>
</evidence>
<comment type="subcellular location">
    <subcellularLocation>
        <location evidence="1">Cell outer membrane</location>
        <topology evidence="1">Lipid-anchor</topology>
    </subcellularLocation>
</comment>
<evidence type="ECO:0000256" key="5">
    <source>
        <dbReference type="ARBA" id="ARBA00022448"/>
    </source>
</evidence>
<evidence type="ECO:0000256" key="9">
    <source>
        <dbReference type="ARBA" id="ARBA00023139"/>
    </source>
</evidence>
<keyword evidence="15" id="KW-1185">Reference proteome</keyword>
<dbReference type="SUPFAM" id="SSF89392">
    <property type="entry name" value="Prokaryotic lipoproteins and lipoprotein localization factors"/>
    <property type="match status" value="1"/>
</dbReference>
<dbReference type="GO" id="GO:0015031">
    <property type="term" value="P:protein transport"/>
    <property type="evidence" value="ECO:0007669"/>
    <property type="project" value="UniProtKB-KW"/>
</dbReference>
<dbReference type="Gene3D" id="2.50.20.10">
    <property type="entry name" value="Lipoprotein localisation LolA/LolB/LppX"/>
    <property type="match status" value="1"/>
</dbReference>
<evidence type="ECO:0000256" key="6">
    <source>
        <dbReference type="ARBA" id="ARBA00022729"/>
    </source>
</evidence>
<dbReference type="EMBL" id="JAEQNE010000005">
    <property type="protein sequence ID" value="MBL0393273.1"/>
    <property type="molecule type" value="Genomic_DNA"/>
</dbReference>
<dbReference type="InterPro" id="IPR029046">
    <property type="entry name" value="LolA/LolB/LppX"/>
</dbReference>
<evidence type="ECO:0000256" key="4">
    <source>
        <dbReference type="ARBA" id="ARBA00016202"/>
    </source>
</evidence>
<evidence type="ECO:0000256" key="8">
    <source>
        <dbReference type="ARBA" id="ARBA00023136"/>
    </source>
</evidence>
<dbReference type="PROSITE" id="PS51257">
    <property type="entry name" value="PROKAR_LIPOPROTEIN"/>
    <property type="match status" value="1"/>
</dbReference>
<keyword evidence="6 13" id="KW-0732">Signal</keyword>
<feature type="signal peptide" evidence="13">
    <location>
        <begin position="1"/>
        <end position="29"/>
    </location>
</feature>
<comment type="subunit">
    <text evidence="3">Monomer.</text>
</comment>
<dbReference type="AlphaFoldDB" id="A0A937CV02"/>
<dbReference type="Proteomes" id="UP000599109">
    <property type="component" value="Unassembled WGS sequence"/>
</dbReference>
<keyword evidence="10" id="KW-0143">Chaperone</keyword>